<reference evidence="2 3" key="1">
    <citation type="submission" date="2012-12" db="EMBL/GenBank/DDBJ databases">
        <title>Genome assembly of Fulvivirga imtechensis AK7.</title>
        <authorList>
            <person name="Nupur N."/>
            <person name="Khatri I."/>
            <person name="Kumar R."/>
            <person name="Subramanian S."/>
            <person name="Pinnaka A."/>
        </authorList>
    </citation>
    <scope>NUCLEOTIDE SEQUENCE [LARGE SCALE GENOMIC DNA]</scope>
    <source>
        <strain evidence="2 3">AK7</strain>
    </source>
</reference>
<feature type="transmembrane region" description="Helical" evidence="1">
    <location>
        <begin position="91"/>
        <end position="111"/>
    </location>
</feature>
<proteinExistence type="predicted"/>
<dbReference type="Proteomes" id="UP000011135">
    <property type="component" value="Unassembled WGS sequence"/>
</dbReference>
<sequence>MIYGSIVLFALAAVLGLIIAAAIFKGKETPKPAVYAHGAIAAIGLVLLVLYALQNPTNYPQVSLIIFVIAALGGFYLFANDMKKKPGPKPVVIIHALAAVTAFTLLLLFVLM</sequence>
<accession>L8JN48</accession>
<evidence type="ECO:0000256" key="1">
    <source>
        <dbReference type="SAM" id="Phobius"/>
    </source>
</evidence>
<dbReference type="Gene3D" id="1.20.120.1770">
    <property type="match status" value="1"/>
</dbReference>
<dbReference type="AlphaFoldDB" id="L8JN48"/>
<dbReference type="eggNOG" id="ENOG50336Q2">
    <property type="taxonomic scope" value="Bacteria"/>
</dbReference>
<keyword evidence="3" id="KW-1185">Reference proteome</keyword>
<gene>
    <name evidence="2" type="ORF">C900_04878</name>
</gene>
<name>L8JN48_9BACT</name>
<dbReference type="EMBL" id="AMZN01000070">
    <property type="protein sequence ID" value="ELR69653.1"/>
    <property type="molecule type" value="Genomic_DNA"/>
</dbReference>
<feature type="transmembrane region" description="Helical" evidence="1">
    <location>
        <begin position="33"/>
        <end position="53"/>
    </location>
</feature>
<keyword evidence="1" id="KW-0472">Membrane</keyword>
<dbReference type="RefSeq" id="WP_009582031.1">
    <property type="nucleotide sequence ID" value="NZ_AMZN01000070.1"/>
</dbReference>
<feature type="transmembrane region" description="Helical" evidence="1">
    <location>
        <begin position="59"/>
        <end position="79"/>
    </location>
</feature>
<keyword evidence="1" id="KW-1133">Transmembrane helix</keyword>
<feature type="transmembrane region" description="Helical" evidence="1">
    <location>
        <begin position="6"/>
        <end position="24"/>
    </location>
</feature>
<protein>
    <submittedName>
        <fullName evidence="2">Uncharacterized protein</fullName>
    </submittedName>
</protein>
<dbReference type="STRING" id="1237149.C900_04878"/>
<evidence type="ECO:0000313" key="3">
    <source>
        <dbReference type="Proteomes" id="UP000011135"/>
    </source>
</evidence>
<keyword evidence="1" id="KW-0812">Transmembrane</keyword>
<evidence type="ECO:0000313" key="2">
    <source>
        <dbReference type="EMBL" id="ELR69653.1"/>
    </source>
</evidence>
<organism evidence="2 3">
    <name type="scientific">Fulvivirga imtechensis AK7</name>
    <dbReference type="NCBI Taxonomy" id="1237149"/>
    <lineage>
        <taxon>Bacteria</taxon>
        <taxon>Pseudomonadati</taxon>
        <taxon>Bacteroidota</taxon>
        <taxon>Cytophagia</taxon>
        <taxon>Cytophagales</taxon>
        <taxon>Fulvivirgaceae</taxon>
        <taxon>Fulvivirga</taxon>
    </lineage>
</organism>
<comment type="caution">
    <text evidence="2">The sequence shown here is derived from an EMBL/GenBank/DDBJ whole genome shotgun (WGS) entry which is preliminary data.</text>
</comment>